<feature type="compositionally biased region" description="Polar residues" evidence="1">
    <location>
        <begin position="1"/>
        <end position="12"/>
    </location>
</feature>
<evidence type="ECO:0000313" key="3">
    <source>
        <dbReference type="Proteomes" id="UP000824540"/>
    </source>
</evidence>
<sequence length="64" mass="6968">MGGPSVDSSTPKTVAPLQPYEFLSDSGGGAPFKRNVQSPVPVKVRQTPLRHQQHNKTNATQRLK</sequence>
<proteinExistence type="predicted"/>
<reference evidence="2" key="1">
    <citation type="thesis" date="2021" institute="BYU ScholarsArchive" country="Provo, UT, USA">
        <title>Applications of and Algorithms for Genome Assembly and Genomic Analyses with an Emphasis on Marine Teleosts.</title>
        <authorList>
            <person name="Pickett B.D."/>
        </authorList>
    </citation>
    <scope>NUCLEOTIDE SEQUENCE</scope>
    <source>
        <strain evidence="2">HI-2016</strain>
    </source>
</reference>
<dbReference type="EMBL" id="JAFBMS010000010">
    <property type="protein sequence ID" value="KAG9348662.1"/>
    <property type="molecule type" value="Genomic_DNA"/>
</dbReference>
<protein>
    <submittedName>
        <fullName evidence="2">Uncharacterized protein</fullName>
    </submittedName>
</protein>
<comment type="caution">
    <text evidence="2">The sequence shown here is derived from an EMBL/GenBank/DDBJ whole genome shotgun (WGS) entry which is preliminary data.</text>
</comment>
<accession>A0A8T2PG88</accession>
<gene>
    <name evidence="2" type="ORF">JZ751_028979</name>
</gene>
<name>A0A8T2PG88_9TELE</name>
<dbReference type="AlphaFoldDB" id="A0A8T2PG88"/>
<evidence type="ECO:0000256" key="1">
    <source>
        <dbReference type="SAM" id="MobiDB-lite"/>
    </source>
</evidence>
<dbReference type="Proteomes" id="UP000824540">
    <property type="component" value="Unassembled WGS sequence"/>
</dbReference>
<feature type="compositionally biased region" description="Polar residues" evidence="1">
    <location>
        <begin position="55"/>
        <end position="64"/>
    </location>
</feature>
<evidence type="ECO:0000313" key="2">
    <source>
        <dbReference type="EMBL" id="KAG9348662.1"/>
    </source>
</evidence>
<organism evidence="2 3">
    <name type="scientific">Albula glossodonta</name>
    <name type="common">roundjaw bonefish</name>
    <dbReference type="NCBI Taxonomy" id="121402"/>
    <lineage>
        <taxon>Eukaryota</taxon>
        <taxon>Metazoa</taxon>
        <taxon>Chordata</taxon>
        <taxon>Craniata</taxon>
        <taxon>Vertebrata</taxon>
        <taxon>Euteleostomi</taxon>
        <taxon>Actinopterygii</taxon>
        <taxon>Neopterygii</taxon>
        <taxon>Teleostei</taxon>
        <taxon>Albuliformes</taxon>
        <taxon>Albulidae</taxon>
        <taxon>Albula</taxon>
    </lineage>
</organism>
<feature type="region of interest" description="Disordered" evidence="1">
    <location>
        <begin position="1"/>
        <end position="64"/>
    </location>
</feature>
<keyword evidence="3" id="KW-1185">Reference proteome</keyword>